<name>A0AAW0GLL1_9APHY</name>
<gene>
    <name evidence="1" type="ORF">QCA50_005617</name>
</gene>
<protein>
    <submittedName>
        <fullName evidence="1">Uncharacterized protein</fullName>
    </submittedName>
</protein>
<proteinExistence type="predicted"/>
<organism evidence="1 2">
    <name type="scientific">Cerrena zonata</name>
    <dbReference type="NCBI Taxonomy" id="2478898"/>
    <lineage>
        <taxon>Eukaryota</taxon>
        <taxon>Fungi</taxon>
        <taxon>Dikarya</taxon>
        <taxon>Basidiomycota</taxon>
        <taxon>Agaricomycotina</taxon>
        <taxon>Agaricomycetes</taxon>
        <taxon>Polyporales</taxon>
        <taxon>Cerrenaceae</taxon>
        <taxon>Cerrena</taxon>
    </lineage>
</organism>
<evidence type="ECO:0000313" key="2">
    <source>
        <dbReference type="Proteomes" id="UP001385951"/>
    </source>
</evidence>
<dbReference type="Proteomes" id="UP001385951">
    <property type="component" value="Unassembled WGS sequence"/>
</dbReference>
<dbReference type="AlphaFoldDB" id="A0AAW0GLL1"/>
<sequence length="124" mass="14532">MRWLVLQRHDMVPHRRRGPIIARSFTTFPDTPTEKHLLRLLMPHVHALFERWRMGDFCCLTSLPVKCVRIRPNITEPIVGSLWYFANSYSEPMALRGRLRAHLVQIGPGLIRAELSYSDRILET</sequence>
<evidence type="ECO:0000313" key="1">
    <source>
        <dbReference type="EMBL" id="KAK7690519.1"/>
    </source>
</evidence>
<comment type="caution">
    <text evidence="1">The sequence shown here is derived from an EMBL/GenBank/DDBJ whole genome shotgun (WGS) entry which is preliminary data.</text>
</comment>
<keyword evidence="2" id="KW-1185">Reference proteome</keyword>
<dbReference type="EMBL" id="JASBNA010000006">
    <property type="protein sequence ID" value="KAK7690519.1"/>
    <property type="molecule type" value="Genomic_DNA"/>
</dbReference>
<accession>A0AAW0GLL1</accession>
<reference evidence="1 2" key="1">
    <citation type="submission" date="2022-09" db="EMBL/GenBank/DDBJ databases">
        <authorList>
            <person name="Palmer J.M."/>
        </authorList>
    </citation>
    <scope>NUCLEOTIDE SEQUENCE [LARGE SCALE GENOMIC DNA]</scope>
    <source>
        <strain evidence="1 2">DSM 7382</strain>
    </source>
</reference>